<evidence type="ECO:0000313" key="2">
    <source>
        <dbReference type="EMBL" id="GAC14932.1"/>
    </source>
</evidence>
<keyword evidence="3" id="KW-1185">Reference proteome</keyword>
<dbReference type="STRING" id="1127673.GLIP_2305"/>
<dbReference type="EMBL" id="BAEN01000041">
    <property type="protein sequence ID" value="GAC14932.1"/>
    <property type="molecule type" value="Genomic_DNA"/>
</dbReference>
<dbReference type="SUPFAM" id="SSF55920">
    <property type="entry name" value="Creatinase/aminopeptidase"/>
    <property type="match status" value="1"/>
</dbReference>
<dbReference type="Proteomes" id="UP000006334">
    <property type="component" value="Unassembled WGS sequence"/>
</dbReference>
<organism evidence="2 3">
    <name type="scientific">Aliiglaciecola lipolytica E3</name>
    <dbReference type="NCBI Taxonomy" id="1127673"/>
    <lineage>
        <taxon>Bacteria</taxon>
        <taxon>Pseudomonadati</taxon>
        <taxon>Pseudomonadota</taxon>
        <taxon>Gammaproteobacteria</taxon>
        <taxon>Alteromonadales</taxon>
        <taxon>Alteromonadaceae</taxon>
        <taxon>Aliiglaciecola</taxon>
    </lineage>
</organism>
<name>K6Y9S8_9ALTE</name>
<keyword evidence="2" id="KW-0031">Aminopeptidase</keyword>
<sequence length="446" mass="50813">MNVTRIVITFLLFVICSTLSRPVSADILSMRDRAQLTDQILEDRLQNILPDLMAREEIDMWILISREYNEDPVLKTMLPATWLSARRRTILVLYNPGEGKPIERLAVSRYAVDSLFKKGWDKEKQPNQWERLVEIIKQKNPNKIGLNKSTHFALADGMSATEFEELHAALPTELKSKVVSSEKLAVAWLETRSEQEMAVYPELIQIGRKLIAQAFSNQVITPGKTSTDDVVWWLREKSREMKLTNWFHPSVSLQRSSTEKFNPTEAFSGNKGSQIIQPGDLLHVDFGLVYLRLHSDQQQHAYVLKKGETDAPEYIKEAFKKANQLQDILTDNFVLGRTGNQVLKMSREEAIKAGIKPTIYTHPLGYHGHAAGTTIGMWDSQGGVAVQGDHPLHYNTVYSIELNAASFIPEWKKEIRIMLEENAYFDESGVTYMDGRQTKLHLITSD</sequence>
<dbReference type="AlphaFoldDB" id="K6Y9S8"/>
<dbReference type="GO" id="GO:0004177">
    <property type="term" value="F:aminopeptidase activity"/>
    <property type="evidence" value="ECO:0007669"/>
    <property type="project" value="UniProtKB-KW"/>
</dbReference>
<dbReference type="InterPro" id="IPR036005">
    <property type="entry name" value="Creatinase/aminopeptidase-like"/>
</dbReference>
<dbReference type="InterPro" id="IPR000994">
    <property type="entry name" value="Pept_M24"/>
</dbReference>
<accession>K6Y9S8</accession>
<dbReference type="Pfam" id="PF00557">
    <property type="entry name" value="Peptidase_M24"/>
    <property type="match status" value="1"/>
</dbReference>
<dbReference type="Gene3D" id="3.90.230.10">
    <property type="entry name" value="Creatinase/methionine aminopeptidase superfamily"/>
    <property type="match status" value="1"/>
</dbReference>
<dbReference type="eggNOG" id="COG0006">
    <property type="taxonomic scope" value="Bacteria"/>
</dbReference>
<feature type="domain" description="Peptidase M24" evidence="1">
    <location>
        <begin position="209"/>
        <end position="417"/>
    </location>
</feature>
<keyword evidence="2" id="KW-0645">Protease</keyword>
<gene>
    <name evidence="2" type="ORF">GLIP_2305</name>
</gene>
<comment type="caution">
    <text evidence="2">The sequence shown here is derived from an EMBL/GenBank/DDBJ whole genome shotgun (WGS) entry which is preliminary data.</text>
</comment>
<proteinExistence type="predicted"/>
<reference evidence="2 3" key="1">
    <citation type="journal article" date="2017" name="Antonie Van Leeuwenhoek">
        <title>Rhizobium rhizosphaerae sp. nov., a novel species isolated from rice rhizosphere.</title>
        <authorList>
            <person name="Zhao J.J."/>
            <person name="Zhang J."/>
            <person name="Zhang R.J."/>
            <person name="Zhang C.W."/>
            <person name="Yin H.Q."/>
            <person name="Zhang X.X."/>
        </authorList>
    </citation>
    <scope>NUCLEOTIDE SEQUENCE [LARGE SCALE GENOMIC DNA]</scope>
    <source>
        <strain evidence="2 3">E3</strain>
    </source>
</reference>
<evidence type="ECO:0000313" key="3">
    <source>
        <dbReference type="Proteomes" id="UP000006334"/>
    </source>
</evidence>
<protein>
    <submittedName>
        <fullName evidence="2">Xaa-Pro aminopeptidase family enzyme</fullName>
    </submittedName>
</protein>
<keyword evidence="2" id="KW-0378">Hydrolase</keyword>
<dbReference type="RefSeq" id="WP_008844748.1">
    <property type="nucleotide sequence ID" value="NZ_BAEN01000041.1"/>
</dbReference>
<evidence type="ECO:0000259" key="1">
    <source>
        <dbReference type="Pfam" id="PF00557"/>
    </source>
</evidence>